<dbReference type="Pfam" id="PF01757">
    <property type="entry name" value="Acyl_transf_3"/>
    <property type="match status" value="1"/>
</dbReference>
<keyword evidence="4 9" id="KW-0812">Transmembrane</keyword>
<evidence type="ECO:0000259" key="10">
    <source>
        <dbReference type="Pfam" id="PF01757"/>
    </source>
</evidence>
<dbReference type="EMBL" id="JAUQYP010000001">
    <property type="protein sequence ID" value="MDO8105627.1"/>
    <property type="molecule type" value="Genomic_DNA"/>
</dbReference>
<evidence type="ECO:0000256" key="8">
    <source>
        <dbReference type="SAM" id="MobiDB-lite"/>
    </source>
</evidence>
<feature type="transmembrane region" description="Helical" evidence="9">
    <location>
        <begin position="248"/>
        <end position="264"/>
    </location>
</feature>
<dbReference type="InterPro" id="IPR002656">
    <property type="entry name" value="Acyl_transf_3_dom"/>
</dbReference>
<keyword evidence="3 11" id="KW-0808">Transferase</keyword>
<evidence type="ECO:0000256" key="7">
    <source>
        <dbReference type="ARBA" id="ARBA00023315"/>
    </source>
</evidence>
<keyword evidence="7 11" id="KW-0012">Acyltransferase</keyword>
<keyword evidence="2" id="KW-1003">Cell membrane</keyword>
<dbReference type="EC" id="2.3.1.-" evidence="11"/>
<keyword evidence="12" id="KW-1185">Reference proteome</keyword>
<feature type="transmembrane region" description="Helical" evidence="9">
    <location>
        <begin position="98"/>
        <end position="117"/>
    </location>
</feature>
<name>A0ABT9D9I7_9CELL</name>
<dbReference type="Gene3D" id="3.40.50.1110">
    <property type="entry name" value="SGNH hydrolase"/>
    <property type="match status" value="1"/>
</dbReference>
<proteinExistence type="predicted"/>
<dbReference type="PANTHER" id="PTHR23028:SF53">
    <property type="entry name" value="ACYL_TRANSF_3 DOMAIN-CONTAINING PROTEIN"/>
    <property type="match status" value="1"/>
</dbReference>
<dbReference type="GO" id="GO:0016746">
    <property type="term" value="F:acyltransferase activity"/>
    <property type="evidence" value="ECO:0007669"/>
    <property type="project" value="UniProtKB-KW"/>
</dbReference>
<feature type="region of interest" description="Disordered" evidence="8">
    <location>
        <begin position="419"/>
        <end position="483"/>
    </location>
</feature>
<dbReference type="Proteomes" id="UP001232536">
    <property type="component" value="Unassembled WGS sequence"/>
</dbReference>
<gene>
    <name evidence="11" type="ORF">Q6348_00255</name>
</gene>
<dbReference type="PANTHER" id="PTHR23028">
    <property type="entry name" value="ACETYLTRANSFERASE"/>
    <property type="match status" value="1"/>
</dbReference>
<sequence length="638" mass="67108">MSVGVARVAGSRPRPVARHVRRRYGAGGRIPGLDGLRAFAVLAVIGYHTLPRAIPGGFLGVDVFFVVSGFLITTLLLREMRERGSIRLAAFWTRRARRLLPALAAVVVASTLAARVVEPDLLVGIRRQVLGAATFTTNWLEVAAGSSYFDERQPELLRPLWSLAIEEQFYVLWPVLLVAGLVVVRSRAALARAALAAAALSAVAMALLLSDDPTRVYYGTDTHAFGLLLGVAAAFAWRGRPLLGGARWAAPGALAGLVLLALVLRDDASVTYRGGLLLASLLAVVAVAGCTGASTAYVRALELRPLSWVGERSYGLYLWHWPVGLVMTRLVAGAPGTGRWWWGTALGVAVTFALAAASYRWVETPVRRHGFRATGRAVLERVRAAAGPRWALGGVAATLAVTVAVVATAPRVSGAELAVEQGQQAIEDSRAGQPPAEPPPDAATAPAATSPTPEVSPTAEPSATPATPSADETSPQPVTGTDMIGFGDSVMSAAAPALLRRFPGIALDAKPIRKWLDAPDIVAAAAARSELRPVVVLAFGTNAGFQLEGSEEALREVLDIIGPDRRVVLVNSSGISYWLPDANARLAEIGAERPGTSVVDWYTASRSRPGLLHADDTHPTMAGIEVYADLVADALGAS</sequence>
<evidence type="ECO:0000256" key="4">
    <source>
        <dbReference type="ARBA" id="ARBA00022692"/>
    </source>
</evidence>
<evidence type="ECO:0000256" key="6">
    <source>
        <dbReference type="ARBA" id="ARBA00023136"/>
    </source>
</evidence>
<feature type="transmembrane region" description="Helical" evidence="9">
    <location>
        <begin position="191"/>
        <end position="210"/>
    </location>
</feature>
<feature type="transmembrane region" description="Helical" evidence="9">
    <location>
        <begin position="56"/>
        <end position="77"/>
    </location>
</feature>
<feature type="transmembrane region" description="Helical" evidence="9">
    <location>
        <begin position="340"/>
        <end position="362"/>
    </location>
</feature>
<dbReference type="RefSeq" id="WP_304599337.1">
    <property type="nucleotide sequence ID" value="NZ_JAUQYP010000001.1"/>
</dbReference>
<dbReference type="InterPro" id="IPR050879">
    <property type="entry name" value="Acyltransferase_3"/>
</dbReference>
<evidence type="ECO:0000256" key="3">
    <source>
        <dbReference type="ARBA" id="ARBA00022679"/>
    </source>
</evidence>
<evidence type="ECO:0000256" key="5">
    <source>
        <dbReference type="ARBA" id="ARBA00022989"/>
    </source>
</evidence>
<dbReference type="InterPro" id="IPR036514">
    <property type="entry name" value="SGNH_hydro_sf"/>
</dbReference>
<evidence type="ECO:0000313" key="12">
    <source>
        <dbReference type="Proteomes" id="UP001232536"/>
    </source>
</evidence>
<dbReference type="SUPFAM" id="SSF52266">
    <property type="entry name" value="SGNH hydrolase"/>
    <property type="match status" value="1"/>
</dbReference>
<protein>
    <submittedName>
        <fullName evidence="11">Acyltransferase family protein</fullName>
        <ecNumber evidence="11">2.3.1.-</ecNumber>
    </submittedName>
</protein>
<feature type="domain" description="Acyltransferase 3" evidence="10">
    <location>
        <begin position="31"/>
        <end position="358"/>
    </location>
</feature>
<evidence type="ECO:0000256" key="1">
    <source>
        <dbReference type="ARBA" id="ARBA00004651"/>
    </source>
</evidence>
<evidence type="ECO:0000313" key="11">
    <source>
        <dbReference type="EMBL" id="MDO8105627.1"/>
    </source>
</evidence>
<feature type="transmembrane region" description="Helical" evidence="9">
    <location>
        <begin position="168"/>
        <end position="184"/>
    </location>
</feature>
<feature type="transmembrane region" description="Helical" evidence="9">
    <location>
        <begin position="276"/>
        <end position="298"/>
    </location>
</feature>
<comment type="caution">
    <text evidence="11">The sequence shown here is derived from an EMBL/GenBank/DDBJ whole genome shotgun (WGS) entry which is preliminary data.</text>
</comment>
<comment type="subcellular location">
    <subcellularLocation>
        <location evidence="1">Cell membrane</location>
        <topology evidence="1">Multi-pass membrane protein</topology>
    </subcellularLocation>
</comment>
<keyword evidence="6 9" id="KW-0472">Membrane</keyword>
<evidence type="ECO:0000256" key="2">
    <source>
        <dbReference type="ARBA" id="ARBA00022475"/>
    </source>
</evidence>
<reference evidence="11 12" key="1">
    <citation type="submission" date="2023-07" db="EMBL/GenBank/DDBJ databases">
        <title>Description of novel actinomycetes strains, isolated from tidal flat sediment.</title>
        <authorList>
            <person name="Lu C."/>
        </authorList>
    </citation>
    <scope>NUCLEOTIDE SEQUENCE [LARGE SCALE GENOMIC DNA]</scope>
    <source>
        <strain evidence="11 12">SYSU T00b441</strain>
    </source>
</reference>
<organism evidence="11 12">
    <name type="scientific">Actinotalea lenta</name>
    <dbReference type="NCBI Taxonomy" id="3064654"/>
    <lineage>
        <taxon>Bacteria</taxon>
        <taxon>Bacillati</taxon>
        <taxon>Actinomycetota</taxon>
        <taxon>Actinomycetes</taxon>
        <taxon>Micrococcales</taxon>
        <taxon>Cellulomonadaceae</taxon>
        <taxon>Actinotalea</taxon>
    </lineage>
</organism>
<keyword evidence="5 9" id="KW-1133">Transmembrane helix</keyword>
<accession>A0ABT9D9I7</accession>
<feature type="transmembrane region" description="Helical" evidence="9">
    <location>
        <begin position="390"/>
        <end position="409"/>
    </location>
</feature>
<evidence type="ECO:0000256" key="9">
    <source>
        <dbReference type="SAM" id="Phobius"/>
    </source>
</evidence>
<feature type="compositionally biased region" description="Low complexity" evidence="8">
    <location>
        <begin position="442"/>
        <end position="475"/>
    </location>
</feature>